<accession>A0A1H4CE91</accession>
<dbReference type="Proteomes" id="UP000198850">
    <property type="component" value="Unassembled WGS sequence"/>
</dbReference>
<keyword evidence="2" id="KW-1185">Reference proteome</keyword>
<sequence length="145" mass="16656">MAALFKEIVNDATRDSTAHVQLERKKCITEITTQNNRITKARELLLMDHIEGEEYKILKKESEKKIIRLEAKLKDLTTENSVDTEIHSILDKALYSLINLTQLYRNADVEGKRVIIGSIFPEKWSLTALYIEPPKSMKQPLLSTS</sequence>
<evidence type="ECO:0000313" key="1">
    <source>
        <dbReference type="EMBL" id="SEA58382.1"/>
    </source>
</evidence>
<dbReference type="EMBL" id="FNRA01000004">
    <property type="protein sequence ID" value="SEA58382.1"/>
    <property type="molecule type" value="Genomic_DNA"/>
</dbReference>
<dbReference type="AlphaFoldDB" id="A0A1H4CE91"/>
<proteinExistence type="predicted"/>
<dbReference type="STRING" id="425514.SAMN05443550_1046"/>
<evidence type="ECO:0008006" key="3">
    <source>
        <dbReference type="Google" id="ProtNLM"/>
    </source>
</evidence>
<reference evidence="1 2" key="1">
    <citation type="submission" date="2016-10" db="EMBL/GenBank/DDBJ databases">
        <authorList>
            <person name="de Groot N.N."/>
        </authorList>
    </citation>
    <scope>NUCLEOTIDE SEQUENCE [LARGE SCALE GENOMIC DNA]</scope>
    <source>
        <strain evidence="1 2">DSM 19033</strain>
    </source>
</reference>
<dbReference type="RefSeq" id="WP_245735184.1">
    <property type="nucleotide sequence ID" value="NZ_FNRA01000004.1"/>
</dbReference>
<name>A0A1H4CE91_9SPHI</name>
<gene>
    <name evidence="1" type="ORF">SAMN05443550_1046</name>
</gene>
<protein>
    <recommendedName>
        <fullName evidence="3">Site-specific DNA recombinase</fullName>
    </recommendedName>
</protein>
<organism evidence="1 2">
    <name type="scientific">Pedobacter hartonius</name>
    <dbReference type="NCBI Taxonomy" id="425514"/>
    <lineage>
        <taxon>Bacteria</taxon>
        <taxon>Pseudomonadati</taxon>
        <taxon>Bacteroidota</taxon>
        <taxon>Sphingobacteriia</taxon>
        <taxon>Sphingobacteriales</taxon>
        <taxon>Sphingobacteriaceae</taxon>
        <taxon>Pedobacter</taxon>
    </lineage>
</organism>
<evidence type="ECO:0000313" key="2">
    <source>
        <dbReference type="Proteomes" id="UP000198850"/>
    </source>
</evidence>